<comment type="caution">
    <text evidence="1">The sequence shown here is derived from an EMBL/GenBank/DDBJ whole genome shotgun (WGS) entry which is preliminary data.</text>
</comment>
<reference evidence="1" key="1">
    <citation type="submission" date="2022-11" db="EMBL/GenBank/DDBJ databases">
        <title>Genome Sequence of Boeremia exigua.</title>
        <authorList>
            <person name="Buettner E."/>
        </authorList>
    </citation>
    <scope>NUCLEOTIDE SEQUENCE</scope>
    <source>
        <strain evidence="1">CU02</strain>
    </source>
</reference>
<organism evidence="1 2">
    <name type="scientific">Boeremia exigua</name>
    <dbReference type="NCBI Taxonomy" id="749465"/>
    <lineage>
        <taxon>Eukaryota</taxon>
        <taxon>Fungi</taxon>
        <taxon>Dikarya</taxon>
        <taxon>Ascomycota</taxon>
        <taxon>Pezizomycotina</taxon>
        <taxon>Dothideomycetes</taxon>
        <taxon>Pleosporomycetidae</taxon>
        <taxon>Pleosporales</taxon>
        <taxon>Pleosporineae</taxon>
        <taxon>Didymellaceae</taxon>
        <taxon>Boeremia</taxon>
    </lineage>
</organism>
<proteinExistence type="predicted"/>
<dbReference type="EMBL" id="JAPHNI010001380">
    <property type="protein sequence ID" value="KAJ8105759.1"/>
    <property type="molecule type" value="Genomic_DNA"/>
</dbReference>
<keyword evidence="2" id="KW-1185">Reference proteome</keyword>
<evidence type="ECO:0000313" key="1">
    <source>
        <dbReference type="EMBL" id="KAJ8105759.1"/>
    </source>
</evidence>
<dbReference type="Proteomes" id="UP001153331">
    <property type="component" value="Unassembled WGS sequence"/>
</dbReference>
<protein>
    <submittedName>
        <fullName evidence="1">Uncharacterized protein</fullName>
    </submittedName>
</protein>
<gene>
    <name evidence="1" type="ORF">OPT61_g9985</name>
</gene>
<name>A0ACC2HS24_9PLEO</name>
<evidence type="ECO:0000313" key="2">
    <source>
        <dbReference type="Proteomes" id="UP001153331"/>
    </source>
</evidence>
<sequence length="113" mass="11881">MQMQQPTLFNQAVSPVSAAPSYFPHAQQEDKPGVYMSVQEYGSTPVSPPISSPPTPAPVYSQPHTVTPPPPMPVAAPQVSQYQAHPEAHEVDAVSVPHVPGQGGPVHEIGSGK</sequence>
<accession>A0ACC2HS24</accession>